<name>A0A810Q5Q9_9FIRM</name>
<evidence type="ECO:0000313" key="2">
    <source>
        <dbReference type="Proteomes" id="UP000681035"/>
    </source>
</evidence>
<dbReference type="KEGG" id="vcop:MM50RIKEN_13700"/>
<evidence type="ECO:0000313" key="1">
    <source>
        <dbReference type="EMBL" id="BCK81607.1"/>
    </source>
</evidence>
<proteinExistence type="predicted"/>
<keyword evidence="2" id="KW-1185">Reference proteome</keyword>
<reference evidence="1" key="1">
    <citation type="submission" date="2020-09" db="EMBL/GenBank/DDBJ databases">
        <title>New species isolated from human feces.</title>
        <authorList>
            <person name="Kitahara M."/>
            <person name="Shigeno Y."/>
            <person name="Shime M."/>
            <person name="Matsumoto Y."/>
            <person name="Nakamura S."/>
            <person name="Motooka D."/>
            <person name="Fukuoka S."/>
            <person name="Nishikawa H."/>
            <person name="Benno Y."/>
        </authorList>
    </citation>
    <scope>NUCLEOTIDE SEQUENCE</scope>
    <source>
        <strain evidence="1">MM50</strain>
    </source>
</reference>
<sequence length="69" mass="7599">MTAPTACDGFTVEMPLITLGLWLDGSIVSPIAGRRRGGSRPPVIADCFSLPEIRIVTQPLMWLMLSQWQ</sequence>
<dbReference type="EMBL" id="AP023418">
    <property type="protein sequence ID" value="BCK81607.1"/>
    <property type="molecule type" value="Genomic_DNA"/>
</dbReference>
<dbReference type="AlphaFoldDB" id="A0A810Q5Q9"/>
<dbReference type="Proteomes" id="UP000681035">
    <property type="component" value="Chromosome"/>
</dbReference>
<gene>
    <name evidence="1" type="ORF">MM50RIKEN_13700</name>
</gene>
<accession>A0A810Q5Q9</accession>
<organism evidence="1 2">
    <name type="scientific">Vescimonas coprocola</name>
    <dbReference type="NCBI Taxonomy" id="2714355"/>
    <lineage>
        <taxon>Bacteria</taxon>
        <taxon>Bacillati</taxon>
        <taxon>Bacillota</taxon>
        <taxon>Clostridia</taxon>
        <taxon>Eubacteriales</taxon>
        <taxon>Oscillospiraceae</taxon>
        <taxon>Vescimonas</taxon>
    </lineage>
</organism>
<protein>
    <submittedName>
        <fullName evidence="1">Uncharacterized protein</fullName>
    </submittedName>
</protein>